<dbReference type="InterPro" id="IPR041698">
    <property type="entry name" value="Methyltransf_25"/>
</dbReference>
<dbReference type="Pfam" id="PF13649">
    <property type="entry name" value="Methyltransf_25"/>
    <property type="match status" value="1"/>
</dbReference>
<keyword evidence="3" id="KW-1185">Reference proteome</keyword>
<dbReference type="CDD" id="cd02440">
    <property type="entry name" value="AdoMet_MTases"/>
    <property type="match status" value="1"/>
</dbReference>
<dbReference type="Gene3D" id="3.40.50.150">
    <property type="entry name" value="Vaccinia Virus protein VP39"/>
    <property type="match status" value="1"/>
</dbReference>
<dbReference type="EMBL" id="BOOF01000061">
    <property type="protein sequence ID" value="GIH66855.1"/>
    <property type="molecule type" value="Genomic_DNA"/>
</dbReference>
<accession>A0ABQ4GZH9</accession>
<sequence length="515" mass="55955">MSVATITPAVADLLDSFENAAPDRLDAEFQRLTGALWSEGAPTALAESTVPALIALLDRAGDDRRGLLAVLLGLLAETDIQDGGGEVAAAVREGLDRYLDLLRGGDSRSPLTLALLYLLSHFPADRDRILAAAGEAALDEEDLTRLERTLRLLDPADPDLGRCWPAPSVWSLDETERKFDQRWIRELTPEQVRANWDYDTQTVLAYTGAKAYWAARNGTPAPSKARPIDDRLRTSPSPVAADIFRRHAGALRCPGCGGAFELRDTGARCDRCATSYPIAHGILDLSAGVRDTADVADDVTADLLQKLAEMPSMGLYYESVLRPAFLRVAGSNWGDEVTWDDEDAYIAEHVRPVDGPVLDLAAGAGRWTEVLARTVGAERVIALDAGLPMLNVLRRRLADVPAVLGDALALPFADASLGAVQCWNALQAFPEDAERVIGEVGRCLRPGGTFTMMTFRFSDDPVERHFQESHHFPSRPEGMLLFDIGRIAEWLDGAGMTVQDLSGPGTFVFVTAVRR</sequence>
<dbReference type="Proteomes" id="UP000660454">
    <property type="component" value="Unassembled WGS sequence"/>
</dbReference>
<dbReference type="InterPro" id="IPR029063">
    <property type="entry name" value="SAM-dependent_MTases_sf"/>
</dbReference>
<evidence type="ECO:0000313" key="2">
    <source>
        <dbReference type="EMBL" id="GIH66855.1"/>
    </source>
</evidence>
<name>A0ABQ4GZH9_9ACTN</name>
<dbReference type="RefSeq" id="WP_204052630.1">
    <property type="nucleotide sequence ID" value="NZ_BOOF01000061.1"/>
</dbReference>
<dbReference type="PANTHER" id="PTHR43591">
    <property type="entry name" value="METHYLTRANSFERASE"/>
    <property type="match status" value="1"/>
</dbReference>
<dbReference type="SUPFAM" id="SSF53335">
    <property type="entry name" value="S-adenosyl-L-methionine-dependent methyltransferases"/>
    <property type="match status" value="1"/>
</dbReference>
<feature type="domain" description="Methyltransferase" evidence="1">
    <location>
        <begin position="357"/>
        <end position="448"/>
    </location>
</feature>
<protein>
    <recommendedName>
        <fullName evidence="1">Methyltransferase domain-containing protein</fullName>
    </recommendedName>
</protein>
<proteinExistence type="predicted"/>
<comment type="caution">
    <text evidence="2">The sequence shown here is derived from an EMBL/GenBank/DDBJ whole genome shotgun (WGS) entry which is preliminary data.</text>
</comment>
<evidence type="ECO:0000313" key="3">
    <source>
        <dbReference type="Proteomes" id="UP000660454"/>
    </source>
</evidence>
<gene>
    <name evidence="2" type="ORF">Msi02_76720</name>
</gene>
<dbReference type="PANTHER" id="PTHR43591:SF24">
    <property type="entry name" value="2-METHOXY-6-POLYPRENYL-1,4-BENZOQUINOL METHYLASE, MITOCHONDRIAL"/>
    <property type="match status" value="1"/>
</dbReference>
<reference evidence="2 3" key="1">
    <citation type="submission" date="2021-01" db="EMBL/GenBank/DDBJ databases">
        <title>Whole genome shotgun sequence of Microbispora siamensis NBRC 104113.</title>
        <authorList>
            <person name="Komaki H."/>
            <person name="Tamura T."/>
        </authorList>
    </citation>
    <scope>NUCLEOTIDE SEQUENCE [LARGE SCALE GENOMIC DNA]</scope>
    <source>
        <strain evidence="2 3">NBRC 104113</strain>
    </source>
</reference>
<organism evidence="2 3">
    <name type="scientific">Microbispora siamensis</name>
    <dbReference type="NCBI Taxonomy" id="564413"/>
    <lineage>
        <taxon>Bacteria</taxon>
        <taxon>Bacillati</taxon>
        <taxon>Actinomycetota</taxon>
        <taxon>Actinomycetes</taxon>
        <taxon>Streptosporangiales</taxon>
        <taxon>Streptosporangiaceae</taxon>
        <taxon>Microbispora</taxon>
    </lineage>
</organism>
<evidence type="ECO:0000259" key="1">
    <source>
        <dbReference type="Pfam" id="PF13649"/>
    </source>
</evidence>